<evidence type="ECO:0000313" key="3">
    <source>
        <dbReference type="Proteomes" id="UP000005387"/>
    </source>
</evidence>
<keyword evidence="3" id="KW-1185">Reference proteome</keyword>
<feature type="signal peptide" evidence="1">
    <location>
        <begin position="1"/>
        <end position="21"/>
    </location>
</feature>
<protein>
    <submittedName>
        <fullName evidence="2">Uncharacterized protein</fullName>
    </submittedName>
</protein>
<name>E0IEF1_9BACL</name>
<dbReference type="AlphaFoldDB" id="E0IEF1"/>
<dbReference type="Proteomes" id="UP000005387">
    <property type="component" value="Unassembled WGS sequence"/>
</dbReference>
<dbReference type="RefSeq" id="WP_006040025.1">
    <property type="nucleotide sequence ID" value="NZ_AEDD01000012.1"/>
</dbReference>
<keyword evidence="1" id="KW-0732">Signal</keyword>
<dbReference type="eggNOG" id="ENOG5033U6R">
    <property type="taxonomic scope" value="Bacteria"/>
</dbReference>
<proteinExistence type="predicted"/>
<reference evidence="2 3" key="1">
    <citation type="submission" date="2010-07" db="EMBL/GenBank/DDBJ databases">
        <title>The draft genome of Paenibacillus curdlanolyticus YK9.</title>
        <authorList>
            <consortium name="US DOE Joint Genome Institute (JGI-PGF)"/>
            <person name="Lucas S."/>
            <person name="Copeland A."/>
            <person name="Lapidus A."/>
            <person name="Cheng J.-F."/>
            <person name="Bruce D."/>
            <person name="Goodwin L."/>
            <person name="Pitluck S."/>
            <person name="Land M.L."/>
            <person name="Hauser L."/>
            <person name="Chang Y.-J."/>
            <person name="Jeffries C."/>
            <person name="Anderson I.J."/>
            <person name="Johnson E."/>
            <person name="Loganathan U."/>
            <person name="Mulhopadhyay B."/>
            <person name="Kyrpides N."/>
            <person name="Woyke T.J."/>
        </authorList>
    </citation>
    <scope>NUCLEOTIDE SEQUENCE [LARGE SCALE GENOMIC DNA]</scope>
    <source>
        <strain evidence="2 3">YK9</strain>
    </source>
</reference>
<dbReference type="OrthoDB" id="2675985at2"/>
<evidence type="ECO:0000256" key="1">
    <source>
        <dbReference type="SAM" id="SignalP"/>
    </source>
</evidence>
<dbReference type="STRING" id="717606.PaecuDRAFT_4042"/>
<sequence>MKKWIKYGVITITASSLVLNTAPLITPQSVEAATIEKTLSSQFVGLKANATLSIRDAQFLMQEKGRVLTFTVSINNNGNSSIDLIDYWLRVKTKSGKSFKATVIDSQKDITSIPAKSSKYLTYYAVVDSSTKVSDLQFEIIKWDFSMPNYERQLGVIKASSKETNKVAAFKDKTMIYGSSKIRSAIKQAFITKDSTSAYITINVLLENAGLNTTDLSNMRFYIQTESNSVYKVSASELEQATIQPKERKIATLNVKLPLQVASKPLALVVALNDDASKLLLPAGEFILPALTSAPVTAVGGSRSVYLNGQPVTTSVAPTTVVDQESESTTDKSVSLEFQLLNKGSEALKMPDLEFYLKTKSNVNYPLTFTKDESKLIPGIKKTLTLTGEIPGNVKVEDCELIVRTAATDKDLGYVVGSYKTTSTEVIKEGTISSTFTYDTTYSVKLNGIQRTPMEDSDMLVADIAVTNTSKVSKKVPTISGYFLVNGVQVENESKLVALDDTITIGPGETYNYIVYTSVPYTTTISKIGFVATEPVKDKPARKLYQFSGQAVNTVPVYQKNNPYKITNTGKHATVQLIRNSILKNDSSSVFYAEFVIQNKESRLANLAKLGAYLKDKNGQIVPITFATMKDKVMPNGKVLMSAWAALPSGFDQTAYGLFIGQSVETAPAQGATTAQSVIIKPVNYQLGKEEATTNTTLQHVSFASYDLSIQKARAELQVNGGFNVEGIQLKMEYTLSKDTQYDFVAGEHKVMLEFINNDNKKATYTKTFNLMAVEGAQGELLKEGTAIPLTVLFNDTQVQSQINDYDSYTLNVYDVFQNAKILVGSKKLSWFVEG</sequence>
<organism evidence="2 3">
    <name type="scientific">Paenibacillus curdlanolyticus YK9</name>
    <dbReference type="NCBI Taxonomy" id="717606"/>
    <lineage>
        <taxon>Bacteria</taxon>
        <taxon>Bacillati</taxon>
        <taxon>Bacillota</taxon>
        <taxon>Bacilli</taxon>
        <taxon>Bacillales</taxon>
        <taxon>Paenibacillaceae</taxon>
        <taxon>Paenibacillus</taxon>
    </lineage>
</organism>
<feature type="chain" id="PRO_5038366169" evidence="1">
    <location>
        <begin position="22"/>
        <end position="835"/>
    </location>
</feature>
<accession>E0IEF1</accession>
<gene>
    <name evidence="2" type="ORF">PaecuDRAFT_4042</name>
</gene>
<evidence type="ECO:0000313" key="2">
    <source>
        <dbReference type="EMBL" id="EFM09039.1"/>
    </source>
</evidence>
<dbReference type="EMBL" id="AEDD01000012">
    <property type="protein sequence ID" value="EFM09039.1"/>
    <property type="molecule type" value="Genomic_DNA"/>
</dbReference>